<comment type="cofactor">
    <cofactor evidence="7">
        <name>Zn(2+)</name>
        <dbReference type="ChEBI" id="CHEBI:29105"/>
    </cofactor>
    <text evidence="7">Binds 1 zinc ion per subunit.</text>
</comment>
<feature type="active site" description="Proton donor" evidence="7">
    <location>
        <position position="78"/>
    </location>
</feature>
<dbReference type="NCBIfam" id="NF008113">
    <property type="entry name" value="PRK10860.1"/>
    <property type="match status" value="1"/>
</dbReference>
<evidence type="ECO:0000256" key="1">
    <source>
        <dbReference type="ARBA" id="ARBA00011738"/>
    </source>
</evidence>
<dbReference type="PROSITE" id="PS51747">
    <property type="entry name" value="CYT_DCMP_DEAMINASES_2"/>
    <property type="match status" value="1"/>
</dbReference>
<comment type="similarity">
    <text evidence="7">Belongs to the cytidine and deoxycytidylate deaminase family.</text>
</comment>
<keyword evidence="4 7" id="KW-0378">Hydrolase</keyword>
<evidence type="ECO:0000259" key="8">
    <source>
        <dbReference type="PROSITE" id="PS51747"/>
    </source>
</evidence>
<evidence type="ECO:0000256" key="5">
    <source>
        <dbReference type="ARBA" id="ARBA00022833"/>
    </source>
</evidence>
<comment type="catalytic activity">
    <reaction evidence="6 7">
        <text>adenosine(34) in tRNA + H2O + H(+) = inosine(34) in tRNA + NH4(+)</text>
        <dbReference type="Rhea" id="RHEA:43168"/>
        <dbReference type="Rhea" id="RHEA-COMP:10373"/>
        <dbReference type="Rhea" id="RHEA-COMP:10374"/>
        <dbReference type="ChEBI" id="CHEBI:15377"/>
        <dbReference type="ChEBI" id="CHEBI:15378"/>
        <dbReference type="ChEBI" id="CHEBI:28938"/>
        <dbReference type="ChEBI" id="CHEBI:74411"/>
        <dbReference type="ChEBI" id="CHEBI:82852"/>
        <dbReference type="EC" id="3.5.4.33"/>
    </reaction>
</comment>
<comment type="caution">
    <text evidence="9">The sequence shown here is derived from an EMBL/GenBank/DDBJ whole genome shotgun (WGS) entry which is preliminary data.</text>
</comment>
<dbReference type="Gene3D" id="3.40.140.10">
    <property type="entry name" value="Cytidine Deaminase, domain 2"/>
    <property type="match status" value="1"/>
</dbReference>
<dbReference type="eggNOG" id="COG0590">
    <property type="taxonomic scope" value="Bacteria"/>
</dbReference>
<evidence type="ECO:0000256" key="2">
    <source>
        <dbReference type="ARBA" id="ARBA00022694"/>
    </source>
</evidence>
<dbReference type="EC" id="3.5.4.33" evidence="7"/>
<feature type="binding site" evidence="7">
    <location>
        <position position="109"/>
    </location>
    <ligand>
        <name>Zn(2+)</name>
        <dbReference type="ChEBI" id="CHEBI:29105"/>
        <note>catalytic</note>
    </ligand>
</feature>
<gene>
    <name evidence="7 9" type="primary">tadA</name>
    <name evidence="9" type="ORF">HMPREF9088_1846</name>
</gene>
<dbReference type="Pfam" id="PF00383">
    <property type="entry name" value="dCMP_cyt_deam_1"/>
    <property type="match status" value="1"/>
</dbReference>
<feature type="domain" description="CMP/dCMP-type deaminase" evidence="8">
    <location>
        <begin position="25"/>
        <end position="144"/>
    </location>
</feature>
<keyword evidence="2 7" id="KW-0819">tRNA processing</keyword>
<evidence type="ECO:0000313" key="10">
    <source>
        <dbReference type="Proteomes" id="UP000010296"/>
    </source>
</evidence>
<dbReference type="CDD" id="cd01285">
    <property type="entry name" value="nucleoside_deaminase"/>
    <property type="match status" value="1"/>
</dbReference>
<dbReference type="PANTHER" id="PTHR11079:SF202">
    <property type="entry name" value="TRNA-SPECIFIC ADENOSINE DEAMINASE"/>
    <property type="match status" value="1"/>
</dbReference>
<dbReference type="InterPro" id="IPR028883">
    <property type="entry name" value="tRNA_aden_deaminase"/>
</dbReference>
<feature type="binding site" evidence="7">
    <location>
        <position position="76"/>
    </location>
    <ligand>
        <name>Zn(2+)</name>
        <dbReference type="ChEBI" id="CHEBI:29105"/>
        <note>catalytic</note>
    </ligand>
</feature>
<evidence type="ECO:0000256" key="6">
    <source>
        <dbReference type="ARBA" id="ARBA00048045"/>
    </source>
</evidence>
<dbReference type="GO" id="GO:0008270">
    <property type="term" value="F:zinc ion binding"/>
    <property type="evidence" value="ECO:0007669"/>
    <property type="project" value="UniProtKB-UniRule"/>
</dbReference>
<evidence type="ECO:0000256" key="4">
    <source>
        <dbReference type="ARBA" id="ARBA00022801"/>
    </source>
</evidence>
<dbReference type="FunFam" id="3.40.140.10:FF:000005">
    <property type="entry name" value="tRNA-specific adenosine deaminase"/>
    <property type="match status" value="1"/>
</dbReference>
<dbReference type="HAMAP" id="MF_00972">
    <property type="entry name" value="tRNA_aden_deaminase"/>
    <property type="match status" value="1"/>
</dbReference>
<dbReference type="PANTHER" id="PTHR11079">
    <property type="entry name" value="CYTOSINE DEAMINASE FAMILY MEMBER"/>
    <property type="match status" value="1"/>
</dbReference>
<evidence type="ECO:0000313" key="9">
    <source>
        <dbReference type="EMBL" id="EFU73261.1"/>
    </source>
</evidence>
<dbReference type="Proteomes" id="UP000010296">
    <property type="component" value="Unassembled WGS sequence"/>
</dbReference>
<feature type="binding site" evidence="7">
    <location>
        <position position="106"/>
    </location>
    <ligand>
        <name>Zn(2+)</name>
        <dbReference type="ChEBI" id="CHEBI:29105"/>
        <note>catalytic</note>
    </ligand>
</feature>
<dbReference type="HOGENOM" id="CLU_025810_3_2_9"/>
<organism evidence="9 10">
    <name type="scientific">Enterococcus italicus (strain DSM 15952 / CCUG 50447 / LMG 22039 / TP 1.5)</name>
    <dbReference type="NCBI Taxonomy" id="888064"/>
    <lineage>
        <taxon>Bacteria</taxon>
        <taxon>Bacillati</taxon>
        <taxon>Bacillota</taxon>
        <taxon>Bacilli</taxon>
        <taxon>Lactobacillales</taxon>
        <taxon>Enterococcaceae</taxon>
        <taxon>Enterococcus</taxon>
    </lineage>
</organism>
<proteinExistence type="inferred from homology"/>
<comment type="function">
    <text evidence="7">Catalyzes the deamination of adenosine to inosine at the wobble position 34 of tRNA(Arg2).</text>
</comment>
<dbReference type="GO" id="GO:0002100">
    <property type="term" value="P:tRNA wobble adenosine to inosine editing"/>
    <property type="evidence" value="ECO:0007669"/>
    <property type="project" value="UniProtKB-UniRule"/>
</dbReference>
<dbReference type="InterPro" id="IPR002125">
    <property type="entry name" value="CMP_dCMP_dom"/>
</dbReference>
<dbReference type="InterPro" id="IPR016193">
    <property type="entry name" value="Cytidine_deaminase-like"/>
</dbReference>
<evidence type="ECO:0000256" key="7">
    <source>
        <dbReference type="HAMAP-Rule" id="MF_00972"/>
    </source>
</evidence>
<sequence>MTVFFCEGNESKGKNVEKTSTLTKEEKAYFMCAAIGEAKKAQAIAEVPIGAVVVLEGEIIGRGHNLRETTQDATMHAEMIAIREACAKVGSWRLEDSQLFVTLEPCPMCGGAAMLSRVEEIYFGAYDPKGGATGSLLNLATDERFNHWSYVEAGILQAECSDLLRTFFKELRQKKKFASKKTSLPE</sequence>
<name>E6LHK6_ENTI1</name>
<dbReference type="EMBL" id="AEPV01000071">
    <property type="protein sequence ID" value="EFU73261.1"/>
    <property type="molecule type" value="Genomic_DNA"/>
</dbReference>
<keyword evidence="10" id="KW-1185">Reference proteome</keyword>
<protein>
    <recommendedName>
        <fullName evidence="7">tRNA-specific adenosine deaminase</fullName>
        <ecNumber evidence="7">3.5.4.33</ecNumber>
    </recommendedName>
</protein>
<dbReference type="STRING" id="888064.HMPREF9088_1846"/>
<dbReference type="PATRIC" id="fig|888064.11.peg.227"/>
<dbReference type="SUPFAM" id="SSF53927">
    <property type="entry name" value="Cytidine deaminase-like"/>
    <property type="match status" value="1"/>
</dbReference>
<evidence type="ECO:0000256" key="3">
    <source>
        <dbReference type="ARBA" id="ARBA00022723"/>
    </source>
</evidence>
<reference evidence="9 10" key="1">
    <citation type="submission" date="2010-12" db="EMBL/GenBank/DDBJ databases">
        <authorList>
            <person name="Muzny D."/>
            <person name="Qin X."/>
            <person name="Deng J."/>
            <person name="Jiang H."/>
            <person name="Liu Y."/>
            <person name="Qu J."/>
            <person name="Song X.-Z."/>
            <person name="Zhang L."/>
            <person name="Thornton R."/>
            <person name="Coyle M."/>
            <person name="Francisco L."/>
            <person name="Jackson L."/>
            <person name="Javaid M."/>
            <person name="Korchina V."/>
            <person name="Kovar C."/>
            <person name="Mata R."/>
            <person name="Mathew T."/>
            <person name="Ngo R."/>
            <person name="Nguyen L."/>
            <person name="Nguyen N."/>
            <person name="Okwuonu G."/>
            <person name="Ongeri F."/>
            <person name="Pham C."/>
            <person name="Simmons D."/>
            <person name="Wilczek-Boney K."/>
            <person name="Hale W."/>
            <person name="Jakkamsetti A."/>
            <person name="Pham P."/>
            <person name="Ruth R."/>
            <person name="San Lucas F."/>
            <person name="Warren J."/>
            <person name="Zhang J."/>
            <person name="Zhao Z."/>
            <person name="Zhou C."/>
            <person name="Zhu D."/>
            <person name="Lee S."/>
            <person name="Bess C."/>
            <person name="Blankenburg K."/>
            <person name="Forbes L."/>
            <person name="Fu Q."/>
            <person name="Gubbala S."/>
            <person name="Hirani K."/>
            <person name="Jayaseelan J.C."/>
            <person name="Lara F."/>
            <person name="Munidasa M."/>
            <person name="Palculict T."/>
            <person name="Patil S."/>
            <person name="Pu L.-L."/>
            <person name="Saada N."/>
            <person name="Tang L."/>
            <person name="Weissenberger G."/>
            <person name="Zhu Y."/>
            <person name="Hemphill L."/>
            <person name="Shang Y."/>
            <person name="Youmans B."/>
            <person name="Ayvaz T."/>
            <person name="Ross M."/>
            <person name="Santibanez J."/>
            <person name="Aqrawi P."/>
            <person name="Gross S."/>
            <person name="Joshi V."/>
            <person name="Fowler G."/>
            <person name="Nazareth L."/>
            <person name="Reid J."/>
            <person name="Worley K."/>
            <person name="Petrosino J."/>
            <person name="Highlander S."/>
            <person name="Gibbs R."/>
        </authorList>
    </citation>
    <scope>NUCLEOTIDE SEQUENCE [LARGE SCALE GENOMIC DNA]</scope>
    <source>
        <strain evidence="10">DSM 15952 / CCUG 50447 / LMG 22039 / TP 1.5</strain>
    </source>
</reference>
<keyword evidence="3 7" id="KW-0479">Metal-binding</keyword>
<keyword evidence="5 7" id="KW-0862">Zinc</keyword>
<comment type="subunit">
    <text evidence="1 7">Homodimer.</text>
</comment>
<accession>E6LHK6</accession>
<dbReference type="GO" id="GO:0052717">
    <property type="term" value="F:tRNA-specific adenosine-34 deaminase activity"/>
    <property type="evidence" value="ECO:0007669"/>
    <property type="project" value="UniProtKB-UniRule"/>
</dbReference>
<dbReference type="AlphaFoldDB" id="E6LHK6"/>